<dbReference type="EMBL" id="GBRH01174533">
    <property type="protein sequence ID" value="JAE23363.1"/>
    <property type="molecule type" value="Transcribed_RNA"/>
</dbReference>
<sequence>MIDKLNYLFLLSFKLELALKCVLPDE</sequence>
<name>A0A0A9TJG0_ARUDO</name>
<protein>
    <submittedName>
        <fullName evidence="1">Uncharacterized protein</fullName>
    </submittedName>
</protein>
<organism evidence="1">
    <name type="scientific">Arundo donax</name>
    <name type="common">Giant reed</name>
    <name type="synonym">Donax arundinaceus</name>
    <dbReference type="NCBI Taxonomy" id="35708"/>
    <lineage>
        <taxon>Eukaryota</taxon>
        <taxon>Viridiplantae</taxon>
        <taxon>Streptophyta</taxon>
        <taxon>Embryophyta</taxon>
        <taxon>Tracheophyta</taxon>
        <taxon>Spermatophyta</taxon>
        <taxon>Magnoliopsida</taxon>
        <taxon>Liliopsida</taxon>
        <taxon>Poales</taxon>
        <taxon>Poaceae</taxon>
        <taxon>PACMAD clade</taxon>
        <taxon>Arundinoideae</taxon>
        <taxon>Arundineae</taxon>
        <taxon>Arundo</taxon>
    </lineage>
</organism>
<accession>A0A0A9TJG0</accession>
<reference evidence="1" key="1">
    <citation type="submission" date="2014-09" db="EMBL/GenBank/DDBJ databases">
        <authorList>
            <person name="Magalhaes I.L.F."/>
            <person name="Oliveira U."/>
            <person name="Santos F.R."/>
            <person name="Vidigal T.H.D.A."/>
            <person name="Brescovit A.D."/>
            <person name="Santos A.J."/>
        </authorList>
    </citation>
    <scope>NUCLEOTIDE SEQUENCE</scope>
    <source>
        <tissue evidence="1">Shoot tissue taken approximately 20 cm above the soil surface</tissue>
    </source>
</reference>
<reference evidence="1" key="2">
    <citation type="journal article" date="2015" name="Data Brief">
        <title>Shoot transcriptome of the giant reed, Arundo donax.</title>
        <authorList>
            <person name="Barrero R.A."/>
            <person name="Guerrero F.D."/>
            <person name="Moolhuijzen P."/>
            <person name="Goolsby J.A."/>
            <person name="Tidwell J."/>
            <person name="Bellgard S.E."/>
            <person name="Bellgard M.I."/>
        </authorList>
    </citation>
    <scope>NUCLEOTIDE SEQUENCE</scope>
    <source>
        <tissue evidence="1">Shoot tissue taken approximately 20 cm above the soil surface</tissue>
    </source>
</reference>
<dbReference type="AlphaFoldDB" id="A0A0A9TJG0"/>
<evidence type="ECO:0000313" key="1">
    <source>
        <dbReference type="EMBL" id="JAE23363.1"/>
    </source>
</evidence>
<proteinExistence type="predicted"/>